<dbReference type="GO" id="GO:0008410">
    <property type="term" value="F:CoA-transferase activity"/>
    <property type="evidence" value="ECO:0007669"/>
    <property type="project" value="TreeGrafter"/>
</dbReference>
<dbReference type="EMBL" id="VJWX01000115">
    <property type="protein sequence ID" value="TVT51811.1"/>
    <property type="molecule type" value="Genomic_DNA"/>
</dbReference>
<dbReference type="Proteomes" id="UP000320011">
    <property type="component" value="Unassembled WGS sequence"/>
</dbReference>
<dbReference type="InterPro" id="IPR044855">
    <property type="entry name" value="CoA-Trfase_III_dom3_sf"/>
</dbReference>
<dbReference type="Gene3D" id="3.40.50.10540">
    <property type="entry name" value="Crotonobetainyl-coa:carnitine coa-transferase, domain 1"/>
    <property type="match status" value="1"/>
</dbReference>
<dbReference type="Pfam" id="PF02515">
    <property type="entry name" value="CoA_transf_3"/>
    <property type="match status" value="1"/>
</dbReference>
<evidence type="ECO:0000313" key="2">
    <source>
        <dbReference type="EMBL" id="TVT51811.1"/>
    </source>
</evidence>
<dbReference type="PANTHER" id="PTHR48207:SF3">
    <property type="entry name" value="SUCCINATE--HYDROXYMETHYLGLUTARATE COA-TRANSFERASE"/>
    <property type="match status" value="1"/>
</dbReference>
<dbReference type="OrthoDB" id="9797653at2"/>
<comment type="caution">
    <text evidence="2">The sequence shown here is derived from an EMBL/GenBank/DDBJ whole genome shotgun (WGS) entry which is preliminary data.</text>
</comment>
<dbReference type="InterPro" id="IPR050483">
    <property type="entry name" value="CoA-transferase_III_domain"/>
</dbReference>
<dbReference type="Gene3D" id="3.30.1540.10">
    <property type="entry name" value="formyl-coa transferase, domain 3"/>
    <property type="match status" value="1"/>
</dbReference>
<gene>
    <name evidence="2" type="ORF">FNH05_14045</name>
</gene>
<reference evidence="2 3" key="1">
    <citation type="submission" date="2019-07" db="EMBL/GenBank/DDBJ databases">
        <authorList>
            <person name="Duangmal K."/>
            <person name="Teo W.F.A."/>
        </authorList>
    </citation>
    <scope>NUCLEOTIDE SEQUENCE [LARGE SCALE GENOMIC DNA]</scope>
    <source>
        <strain evidence="2 3">TBRC 6029</strain>
    </source>
</reference>
<dbReference type="AlphaFoldDB" id="A0A558CSQ6"/>
<accession>A0A558CSQ6</accession>
<dbReference type="InterPro" id="IPR003673">
    <property type="entry name" value="CoA-Trfase_fam_III"/>
</dbReference>
<dbReference type="RefSeq" id="WP_144588221.1">
    <property type="nucleotide sequence ID" value="NZ_VJWX01000115.1"/>
</dbReference>
<sequence>MTGDLPLTGVTVVSLEQAVAAPMATRHLADQGARVIKIERVDGGDFARDYDNAVKGLGSHFFWLNRGKESVALDLKTGEGRELLRQLIDRADVFVQNLAPGAAARLGLDAGTLRAERPGLIVVDMSGYGSSGPYRDRRAYDLLVQSETGLVSITGTPEAAAKTGIPTADIAAGMYVYSGVLAALFRRERTGAGAHLEVSMFDALTEWMGHPLYLTAHTGRNPPRAGLSHPVIAPYDAYPTADGPDVLIGIQNDRGWVRLVTEVLDRPELATDPDFATNAARVRNRQRVDGLVAEGTGKLPGDELVRRLDAAGIASARLNSVRDLLAHPQLAERDRWREVPTPVGPVPALLPPVLFSDVEAHMGAVPALGAHTRRVLAELGLSAERIDELAGRGVLAFGASDVVDEEGEG</sequence>
<proteinExistence type="predicted"/>
<keyword evidence="1 2" id="KW-0808">Transferase</keyword>
<dbReference type="SUPFAM" id="SSF89796">
    <property type="entry name" value="CoA-transferase family III (CaiB/BaiF)"/>
    <property type="match status" value="1"/>
</dbReference>
<organism evidence="2 3">
    <name type="scientific">Amycolatopsis rhizosphaerae</name>
    <dbReference type="NCBI Taxonomy" id="2053003"/>
    <lineage>
        <taxon>Bacteria</taxon>
        <taxon>Bacillati</taxon>
        <taxon>Actinomycetota</taxon>
        <taxon>Actinomycetes</taxon>
        <taxon>Pseudonocardiales</taxon>
        <taxon>Pseudonocardiaceae</taxon>
        <taxon>Amycolatopsis</taxon>
    </lineage>
</organism>
<dbReference type="PANTHER" id="PTHR48207">
    <property type="entry name" value="SUCCINATE--HYDROXYMETHYLGLUTARATE COA-TRANSFERASE"/>
    <property type="match status" value="1"/>
</dbReference>
<dbReference type="InterPro" id="IPR023606">
    <property type="entry name" value="CoA-Trfase_III_dom_1_sf"/>
</dbReference>
<evidence type="ECO:0000256" key="1">
    <source>
        <dbReference type="ARBA" id="ARBA00022679"/>
    </source>
</evidence>
<name>A0A558CSQ6_9PSEU</name>
<protein>
    <submittedName>
        <fullName evidence="2">CoA transferase</fullName>
    </submittedName>
</protein>
<evidence type="ECO:0000313" key="3">
    <source>
        <dbReference type="Proteomes" id="UP000320011"/>
    </source>
</evidence>
<reference evidence="2 3" key="2">
    <citation type="submission" date="2019-08" db="EMBL/GenBank/DDBJ databases">
        <title>Amycolatopsis acidicola sp. nov., isolated from peat swamp forest soil.</title>
        <authorList>
            <person name="Srisuk N."/>
        </authorList>
    </citation>
    <scope>NUCLEOTIDE SEQUENCE [LARGE SCALE GENOMIC DNA]</scope>
    <source>
        <strain evidence="2 3">TBRC 6029</strain>
    </source>
</reference>
<keyword evidence="3" id="KW-1185">Reference proteome</keyword>